<sequence>MARANLELISSIRKAAKAIKTGTKYQWGHMGSCNCGHLVQQITRLTRSEIHEYAMRKYGDWTEQSVDYCATSGQPLDLVISQMLDAGLDIQDFGHLEKLSDPLVLKKIPLQQRPLRHNVRDDVVLYMRTWADLLQENLTDNIQLPSLELEKA</sequence>
<proteinExistence type="predicted"/>
<gene>
    <name evidence="1" type="ORF">QQ020_17575</name>
</gene>
<dbReference type="RefSeq" id="WP_346759228.1">
    <property type="nucleotide sequence ID" value="NZ_JAUJEB010000004.1"/>
</dbReference>
<accession>A0ABT8L802</accession>
<organism evidence="1 2">
    <name type="scientific">Agaribacillus aureus</name>
    <dbReference type="NCBI Taxonomy" id="3051825"/>
    <lineage>
        <taxon>Bacteria</taxon>
        <taxon>Pseudomonadati</taxon>
        <taxon>Bacteroidota</taxon>
        <taxon>Cytophagia</taxon>
        <taxon>Cytophagales</taxon>
        <taxon>Splendidivirgaceae</taxon>
        <taxon>Agaribacillus</taxon>
    </lineage>
</organism>
<evidence type="ECO:0000313" key="2">
    <source>
        <dbReference type="Proteomes" id="UP001172083"/>
    </source>
</evidence>
<dbReference type="EMBL" id="JAUJEB010000004">
    <property type="protein sequence ID" value="MDN5213889.1"/>
    <property type="molecule type" value="Genomic_DNA"/>
</dbReference>
<reference evidence="1" key="1">
    <citation type="submission" date="2023-06" db="EMBL/GenBank/DDBJ databases">
        <title>Genomic of Agaribacillus aureum.</title>
        <authorList>
            <person name="Wang G."/>
        </authorList>
    </citation>
    <scope>NUCLEOTIDE SEQUENCE</scope>
    <source>
        <strain evidence="1">BMA12</strain>
    </source>
</reference>
<comment type="caution">
    <text evidence="1">The sequence shown here is derived from an EMBL/GenBank/DDBJ whole genome shotgun (WGS) entry which is preliminary data.</text>
</comment>
<protein>
    <submittedName>
        <fullName evidence="1">Uncharacterized protein</fullName>
    </submittedName>
</protein>
<keyword evidence="2" id="KW-1185">Reference proteome</keyword>
<evidence type="ECO:0000313" key="1">
    <source>
        <dbReference type="EMBL" id="MDN5213889.1"/>
    </source>
</evidence>
<dbReference type="Proteomes" id="UP001172083">
    <property type="component" value="Unassembled WGS sequence"/>
</dbReference>
<name>A0ABT8L802_9BACT</name>